<organism evidence="2 3">
    <name type="scientific">Geothrix oryzae</name>
    <dbReference type="NCBI Taxonomy" id="2927975"/>
    <lineage>
        <taxon>Bacteria</taxon>
        <taxon>Pseudomonadati</taxon>
        <taxon>Acidobacteriota</taxon>
        <taxon>Holophagae</taxon>
        <taxon>Holophagales</taxon>
        <taxon>Holophagaceae</taxon>
        <taxon>Geothrix</taxon>
    </lineage>
</organism>
<sequence length="164" mass="18067">MIDTRFLTQSPLFRNLDEAERAQILMIGRVRPVQAGEVIFKEGDAGDGLFIVLKGSIRISKRSATGEEALAVLEPPAYFGEMALIDLAARAADAIANEPSELFFIPLQDLQALIESQHKVALKILYALCEVLAQRLRETNERYMNIFTIAQWGGANPDGPSPLP</sequence>
<dbReference type="InterPro" id="IPR050397">
    <property type="entry name" value="Env_Response_Regulators"/>
</dbReference>
<dbReference type="Proteomes" id="UP001242010">
    <property type="component" value="Chromosome"/>
</dbReference>
<dbReference type="InterPro" id="IPR014710">
    <property type="entry name" value="RmlC-like_jellyroll"/>
</dbReference>
<feature type="domain" description="Cyclic nucleotide-binding" evidence="1">
    <location>
        <begin position="12"/>
        <end position="114"/>
    </location>
</feature>
<accession>A0ABN6UY11</accession>
<name>A0ABN6UY11_9BACT</name>
<dbReference type="InterPro" id="IPR018488">
    <property type="entry name" value="cNMP-bd_CS"/>
</dbReference>
<reference evidence="3" key="1">
    <citation type="journal article" date="2023" name="Int. J. Syst. Evol. Microbiol.">
        <title>Mesoterricola silvestris gen. nov., sp. nov., Mesoterricola sediminis sp. nov., Geothrix oryzae sp. nov., Geothrix edaphica sp. nov., Geothrix rubra sp. nov., and Geothrix limicola sp. nov., six novel members of Acidobacteriota isolated from soils.</title>
        <authorList>
            <person name="Itoh H."/>
            <person name="Sugisawa Y."/>
            <person name="Mise K."/>
            <person name="Xu Z."/>
            <person name="Kuniyasu M."/>
            <person name="Ushijima N."/>
            <person name="Kawano K."/>
            <person name="Kobayashi E."/>
            <person name="Shiratori Y."/>
            <person name="Masuda Y."/>
            <person name="Senoo K."/>
        </authorList>
    </citation>
    <scope>NUCLEOTIDE SEQUENCE [LARGE SCALE GENOMIC DNA]</scope>
    <source>
        <strain evidence="3">Red222</strain>
    </source>
</reference>
<dbReference type="PROSITE" id="PS00889">
    <property type="entry name" value="CNMP_BINDING_2"/>
    <property type="match status" value="1"/>
</dbReference>
<dbReference type="PANTHER" id="PTHR24567">
    <property type="entry name" value="CRP FAMILY TRANSCRIPTIONAL REGULATORY PROTEIN"/>
    <property type="match status" value="1"/>
</dbReference>
<dbReference type="SUPFAM" id="SSF51206">
    <property type="entry name" value="cAMP-binding domain-like"/>
    <property type="match status" value="1"/>
</dbReference>
<proteinExistence type="predicted"/>
<dbReference type="RefSeq" id="WP_286353579.1">
    <property type="nucleotide sequence ID" value="NZ_AP027079.1"/>
</dbReference>
<dbReference type="InterPro" id="IPR018490">
    <property type="entry name" value="cNMP-bd_dom_sf"/>
</dbReference>
<dbReference type="EMBL" id="AP027079">
    <property type="protein sequence ID" value="BDU69858.1"/>
    <property type="molecule type" value="Genomic_DNA"/>
</dbReference>
<dbReference type="SMART" id="SM00100">
    <property type="entry name" value="cNMP"/>
    <property type="match status" value="1"/>
</dbReference>
<dbReference type="PROSITE" id="PS50042">
    <property type="entry name" value="CNMP_BINDING_3"/>
    <property type="match status" value="1"/>
</dbReference>
<dbReference type="Gene3D" id="2.60.120.10">
    <property type="entry name" value="Jelly Rolls"/>
    <property type="match status" value="1"/>
</dbReference>
<keyword evidence="3" id="KW-1185">Reference proteome</keyword>
<dbReference type="PANTHER" id="PTHR24567:SF68">
    <property type="entry name" value="DNA-BINDING TRANSCRIPTIONAL DUAL REGULATOR CRP"/>
    <property type="match status" value="1"/>
</dbReference>
<dbReference type="PRINTS" id="PR00103">
    <property type="entry name" value="CAMPKINASE"/>
</dbReference>
<evidence type="ECO:0000259" key="1">
    <source>
        <dbReference type="PROSITE" id="PS50042"/>
    </source>
</evidence>
<dbReference type="CDD" id="cd00038">
    <property type="entry name" value="CAP_ED"/>
    <property type="match status" value="1"/>
</dbReference>
<dbReference type="InterPro" id="IPR000595">
    <property type="entry name" value="cNMP-bd_dom"/>
</dbReference>
<protein>
    <recommendedName>
        <fullName evidence="1">Cyclic nucleotide-binding domain-containing protein</fullName>
    </recommendedName>
</protein>
<evidence type="ECO:0000313" key="3">
    <source>
        <dbReference type="Proteomes" id="UP001242010"/>
    </source>
</evidence>
<gene>
    <name evidence="2" type="ORF">GETHOR_19590</name>
</gene>
<dbReference type="Pfam" id="PF00027">
    <property type="entry name" value="cNMP_binding"/>
    <property type="match status" value="1"/>
</dbReference>
<evidence type="ECO:0000313" key="2">
    <source>
        <dbReference type="EMBL" id="BDU69858.1"/>
    </source>
</evidence>